<reference evidence="1 2" key="1">
    <citation type="journal article" date="2018" name="Evol. Lett.">
        <title>Horizontal gene cluster transfer increased hallucinogenic mushroom diversity.</title>
        <authorList>
            <person name="Reynolds H.T."/>
            <person name="Vijayakumar V."/>
            <person name="Gluck-Thaler E."/>
            <person name="Korotkin H.B."/>
            <person name="Matheny P.B."/>
            <person name="Slot J.C."/>
        </authorList>
    </citation>
    <scope>NUCLEOTIDE SEQUENCE [LARGE SCALE GENOMIC DNA]</scope>
    <source>
        <strain evidence="1 2">2631</strain>
    </source>
</reference>
<proteinExistence type="predicted"/>
<dbReference type="EMBL" id="NHYD01003373">
    <property type="protein sequence ID" value="PPQ79529.1"/>
    <property type="molecule type" value="Genomic_DNA"/>
</dbReference>
<name>A0A409WM17_PSICY</name>
<accession>A0A409WM17</accession>
<evidence type="ECO:0000313" key="1">
    <source>
        <dbReference type="EMBL" id="PPQ79529.1"/>
    </source>
</evidence>
<evidence type="ECO:0000313" key="2">
    <source>
        <dbReference type="Proteomes" id="UP000283269"/>
    </source>
</evidence>
<organism evidence="1 2">
    <name type="scientific">Psilocybe cyanescens</name>
    <dbReference type="NCBI Taxonomy" id="93625"/>
    <lineage>
        <taxon>Eukaryota</taxon>
        <taxon>Fungi</taxon>
        <taxon>Dikarya</taxon>
        <taxon>Basidiomycota</taxon>
        <taxon>Agaricomycotina</taxon>
        <taxon>Agaricomycetes</taxon>
        <taxon>Agaricomycetidae</taxon>
        <taxon>Agaricales</taxon>
        <taxon>Agaricineae</taxon>
        <taxon>Strophariaceae</taxon>
        <taxon>Psilocybe</taxon>
    </lineage>
</organism>
<gene>
    <name evidence="1" type="ORF">CVT25_003411</name>
</gene>
<sequence>MQSKNSPTATSAVNKIIADATVRVFVLQRRQAWAPMDFSEMKEEPTREAILQNNKRSAGYARHALDLQLQPKGNLSIQIAEGRKRQSLTAAVAKIPTK</sequence>
<protein>
    <submittedName>
        <fullName evidence="1">Uncharacterized protein</fullName>
    </submittedName>
</protein>
<dbReference type="InParanoid" id="A0A409WM17"/>
<comment type="caution">
    <text evidence="1">The sequence shown here is derived from an EMBL/GenBank/DDBJ whole genome shotgun (WGS) entry which is preliminary data.</text>
</comment>
<dbReference type="AlphaFoldDB" id="A0A409WM17"/>
<keyword evidence="2" id="KW-1185">Reference proteome</keyword>
<dbReference type="Proteomes" id="UP000283269">
    <property type="component" value="Unassembled WGS sequence"/>
</dbReference>